<name>A0A7W9SE45_9FIRM</name>
<dbReference type="Gene3D" id="1.10.3720.10">
    <property type="entry name" value="MetI-like"/>
    <property type="match status" value="1"/>
</dbReference>
<evidence type="ECO:0000259" key="8">
    <source>
        <dbReference type="PROSITE" id="PS50928"/>
    </source>
</evidence>
<sequence>MKTNRFLRECRQSILLIPAMALLLLFFVVPVFLTIFFSFTNMALTGATAKNYDIVGISNYIRLFKDKVALSVIKNTLFFLAGSLLGQQFVGFILAYCMRECSATFRRIVGPCILCGWVMPEIVVSLCMLAFFDMEGTANTILKTLHLPIISWIFGFPMLTVILANIWHGTAFSMLNFQSALDHVPRDMEEAARVDGANRLQVLWHLLIPCMKQTIGMNTMLNTFSTLGVFGLIWAMTGGGPGNKTTTLSIYMYNAGMKNFQLGKGTAIGILILLLGGVCSIGYSFLFYEREKKSRRKFGKVKTTLAERREG</sequence>
<dbReference type="RefSeq" id="WP_183681558.1">
    <property type="nucleotide sequence ID" value="NZ_JACHHH010000001.1"/>
</dbReference>
<feature type="transmembrane region" description="Helical" evidence="7">
    <location>
        <begin position="219"/>
        <end position="237"/>
    </location>
</feature>
<dbReference type="InterPro" id="IPR000515">
    <property type="entry name" value="MetI-like"/>
</dbReference>
<keyword evidence="9" id="KW-0762">Sugar transport</keyword>
<evidence type="ECO:0000256" key="2">
    <source>
        <dbReference type="ARBA" id="ARBA00022448"/>
    </source>
</evidence>
<comment type="similarity">
    <text evidence="7">Belongs to the binding-protein-dependent transport system permease family.</text>
</comment>
<evidence type="ECO:0000313" key="10">
    <source>
        <dbReference type="Proteomes" id="UP000522163"/>
    </source>
</evidence>
<evidence type="ECO:0000256" key="5">
    <source>
        <dbReference type="ARBA" id="ARBA00022989"/>
    </source>
</evidence>
<evidence type="ECO:0000256" key="7">
    <source>
        <dbReference type="RuleBase" id="RU363032"/>
    </source>
</evidence>
<feature type="transmembrane region" description="Helical" evidence="7">
    <location>
        <begin position="12"/>
        <end position="37"/>
    </location>
</feature>
<feature type="transmembrane region" description="Helical" evidence="7">
    <location>
        <begin position="77"/>
        <end position="96"/>
    </location>
</feature>
<dbReference type="GO" id="GO:0055085">
    <property type="term" value="P:transmembrane transport"/>
    <property type="evidence" value="ECO:0007669"/>
    <property type="project" value="InterPro"/>
</dbReference>
<comment type="subcellular location">
    <subcellularLocation>
        <location evidence="1 7">Cell membrane</location>
        <topology evidence="1 7">Multi-pass membrane protein</topology>
    </subcellularLocation>
</comment>
<keyword evidence="3" id="KW-1003">Cell membrane</keyword>
<feature type="transmembrane region" description="Helical" evidence="7">
    <location>
        <begin position="144"/>
        <end position="167"/>
    </location>
</feature>
<dbReference type="AlphaFoldDB" id="A0A7W9SE45"/>
<evidence type="ECO:0000256" key="3">
    <source>
        <dbReference type="ARBA" id="ARBA00022475"/>
    </source>
</evidence>
<dbReference type="PANTHER" id="PTHR43005:SF1">
    <property type="entry name" value="SPERMIDINE_PUTRESCINE TRANSPORT SYSTEM PERMEASE PROTEIN"/>
    <property type="match status" value="1"/>
</dbReference>
<keyword evidence="2 7" id="KW-0813">Transport</keyword>
<dbReference type="Pfam" id="PF00528">
    <property type="entry name" value="BPD_transp_1"/>
    <property type="match status" value="1"/>
</dbReference>
<dbReference type="CDD" id="cd06261">
    <property type="entry name" value="TM_PBP2"/>
    <property type="match status" value="1"/>
</dbReference>
<dbReference type="SUPFAM" id="SSF161098">
    <property type="entry name" value="MetI-like"/>
    <property type="match status" value="1"/>
</dbReference>
<dbReference type="PANTHER" id="PTHR43005">
    <property type="entry name" value="BLR7065 PROTEIN"/>
    <property type="match status" value="1"/>
</dbReference>
<keyword evidence="5 7" id="KW-1133">Transmembrane helix</keyword>
<evidence type="ECO:0000256" key="1">
    <source>
        <dbReference type="ARBA" id="ARBA00004651"/>
    </source>
</evidence>
<gene>
    <name evidence="9" type="ORF">HNQ46_000112</name>
</gene>
<keyword evidence="4 7" id="KW-0812">Transmembrane</keyword>
<feature type="transmembrane region" description="Helical" evidence="7">
    <location>
        <begin position="108"/>
        <end position="132"/>
    </location>
</feature>
<dbReference type="PROSITE" id="PS50928">
    <property type="entry name" value="ABC_TM1"/>
    <property type="match status" value="1"/>
</dbReference>
<dbReference type="EMBL" id="JACHHH010000001">
    <property type="protein sequence ID" value="MBB6040151.1"/>
    <property type="molecule type" value="Genomic_DNA"/>
</dbReference>
<dbReference type="Proteomes" id="UP000522163">
    <property type="component" value="Unassembled WGS sequence"/>
</dbReference>
<dbReference type="GeneID" id="85013686"/>
<dbReference type="InterPro" id="IPR035906">
    <property type="entry name" value="MetI-like_sf"/>
</dbReference>
<evidence type="ECO:0000256" key="4">
    <source>
        <dbReference type="ARBA" id="ARBA00022692"/>
    </source>
</evidence>
<proteinExistence type="inferred from homology"/>
<evidence type="ECO:0000313" key="9">
    <source>
        <dbReference type="EMBL" id="MBB6040151.1"/>
    </source>
</evidence>
<evidence type="ECO:0000256" key="6">
    <source>
        <dbReference type="ARBA" id="ARBA00023136"/>
    </source>
</evidence>
<accession>A0A7W9SE45</accession>
<dbReference type="GO" id="GO:0005886">
    <property type="term" value="C:plasma membrane"/>
    <property type="evidence" value="ECO:0007669"/>
    <property type="project" value="UniProtKB-SubCell"/>
</dbReference>
<comment type="caution">
    <text evidence="9">The sequence shown here is derived from an EMBL/GenBank/DDBJ whole genome shotgun (WGS) entry which is preliminary data.</text>
</comment>
<feature type="transmembrane region" description="Helical" evidence="7">
    <location>
        <begin position="267"/>
        <end position="288"/>
    </location>
</feature>
<keyword evidence="6 7" id="KW-0472">Membrane</keyword>
<organism evidence="9 10">
    <name type="scientific">Oribacterium sinus</name>
    <dbReference type="NCBI Taxonomy" id="237576"/>
    <lineage>
        <taxon>Bacteria</taxon>
        <taxon>Bacillati</taxon>
        <taxon>Bacillota</taxon>
        <taxon>Clostridia</taxon>
        <taxon>Lachnospirales</taxon>
        <taxon>Lachnospiraceae</taxon>
        <taxon>Oribacterium</taxon>
    </lineage>
</organism>
<feature type="domain" description="ABC transmembrane type-1" evidence="8">
    <location>
        <begin position="73"/>
        <end position="283"/>
    </location>
</feature>
<dbReference type="SUPFAM" id="SSF160964">
    <property type="entry name" value="MalF N-terminal region-like"/>
    <property type="match status" value="1"/>
</dbReference>
<reference evidence="9 10" key="1">
    <citation type="submission" date="2020-08" db="EMBL/GenBank/DDBJ databases">
        <title>Genomic Encyclopedia of Type Strains, Phase IV (KMG-IV): sequencing the most valuable type-strain genomes for metagenomic binning, comparative biology and taxonomic classification.</title>
        <authorList>
            <person name="Goeker M."/>
        </authorList>
    </citation>
    <scope>NUCLEOTIDE SEQUENCE [LARGE SCALE GENOMIC DNA]</scope>
    <source>
        <strain evidence="9 10">DSM 17245</strain>
    </source>
</reference>
<protein>
    <submittedName>
        <fullName evidence="9">Multiple sugar transport system permease protein</fullName>
    </submittedName>
</protein>